<dbReference type="Gene3D" id="3.30.230.10">
    <property type="match status" value="1"/>
</dbReference>
<comment type="function">
    <text evidence="1">RNaseP catalyzes the removal of the 5'-leader sequence from pre-tRNA to produce the mature 5'-terminus. It can also cleave other RNA substrates such as 4.5S RNA. The protein component plays an auxiliary but essential role in vivo by binding to the 5'-leader sequence and broadening the substrate specificity of the ribozyme.</text>
</comment>
<accession>A0ABW2Q346</accession>
<keyword evidence="5" id="KW-0378">Hydrolase</keyword>
<evidence type="ECO:0000256" key="2">
    <source>
        <dbReference type="ARBA" id="ARBA00022694"/>
    </source>
</evidence>
<keyword evidence="3" id="KW-0540">Nuclease</keyword>
<protein>
    <submittedName>
        <fullName evidence="7">Ribonuclease P protein component</fullName>
    </submittedName>
</protein>
<evidence type="ECO:0000256" key="6">
    <source>
        <dbReference type="ARBA" id="ARBA00022884"/>
    </source>
</evidence>
<dbReference type="PANTHER" id="PTHR33992">
    <property type="entry name" value="RIBONUCLEASE P PROTEIN COMPONENT"/>
    <property type="match status" value="1"/>
</dbReference>
<reference evidence="8" key="1">
    <citation type="journal article" date="2019" name="Int. J. Syst. Evol. Microbiol.">
        <title>The Global Catalogue of Microorganisms (GCM) 10K type strain sequencing project: providing services to taxonomists for standard genome sequencing and annotation.</title>
        <authorList>
            <consortium name="The Broad Institute Genomics Platform"/>
            <consortium name="The Broad Institute Genome Sequencing Center for Infectious Disease"/>
            <person name="Wu L."/>
            <person name="Ma J."/>
        </authorList>
    </citation>
    <scope>NUCLEOTIDE SEQUENCE [LARGE SCALE GENOMIC DNA]</scope>
    <source>
        <strain evidence="8">JCM 1490</strain>
    </source>
</reference>
<gene>
    <name evidence="7" type="ORF">ACFQQL_02240</name>
</gene>
<dbReference type="PANTHER" id="PTHR33992:SF1">
    <property type="entry name" value="RIBONUCLEASE P PROTEIN COMPONENT"/>
    <property type="match status" value="1"/>
</dbReference>
<dbReference type="InterPro" id="IPR000100">
    <property type="entry name" value="RNase_P"/>
</dbReference>
<dbReference type="PROSITE" id="PS00648">
    <property type="entry name" value="RIBONUCLEASE_P"/>
    <property type="match status" value="1"/>
</dbReference>
<keyword evidence="2" id="KW-0819">tRNA processing</keyword>
<evidence type="ECO:0000256" key="4">
    <source>
        <dbReference type="ARBA" id="ARBA00022759"/>
    </source>
</evidence>
<keyword evidence="6" id="KW-0694">RNA-binding</keyword>
<evidence type="ECO:0000256" key="3">
    <source>
        <dbReference type="ARBA" id="ARBA00022722"/>
    </source>
</evidence>
<sequence>MRRSVDFTDAVRRGARGGARRLVVHLTRRTSTATPTGDRDPDQDPVLVGFVVPRAVGGAVTRNTVKRRLRALMADRVGELDPGQRAVVRALPPAAGATSAELAKDLDAALATARRRNRPASGARR</sequence>
<name>A0ABW2Q346_9MICO</name>
<keyword evidence="4" id="KW-0255">Endonuclease</keyword>
<dbReference type="Pfam" id="PF00825">
    <property type="entry name" value="Ribonuclease_P"/>
    <property type="match status" value="1"/>
</dbReference>
<keyword evidence="8" id="KW-1185">Reference proteome</keyword>
<dbReference type="SUPFAM" id="SSF54211">
    <property type="entry name" value="Ribosomal protein S5 domain 2-like"/>
    <property type="match status" value="1"/>
</dbReference>
<evidence type="ECO:0000313" key="8">
    <source>
        <dbReference type="Proteomes" id="UP001596455"/>
    </source>
</evidence>
<dbReference type="InterPro" id="IPR014721">
    <property type="entry name" value="Ribsml_uS5_D2-typ_fold_subgr"/>
</dbReference>
<comment type="caution">
    <text evidence="7">The sequence shown here is derived from an EMBL/GenBank/DDBJ whole genome shotgun (WGS) entry which is preliminary data.</text>
</comment>
<organism evidence="7 8">
    <name type="scientific">Georgenia alba</name>
    <dbReference type="NCBI Taxonomy" id="2233858"/>
    <lineage>
        <taxon>Bacteria</taxon>
        <taxon>Bacillati</taxon>
        <taxon>Actinomycetota</taxon>
        <taxon>Actinomycetes</taxon>
        <taxon>Micrococcales</taxon>
        <taxon>Bogoriellaceae</taxon>
        <taxon>Georgenia</taxon>
    </lineage>
</organism>
<evidence type="ECO:0000313" key="7">
    <source>
        <dbReference type="EMBL" id="MFC7403916.1"/>
    </source>
</evidence>
<dbReference type="InterPro" id="IPR020568">
    <property type="entry name" value="Ribosomal_Su5_D2-typ_SF"/>
</dbReference>
<proteinExistence type="predicted"/>
<dbReference type="RefSeq" id="WP_382390824.1">
    <property type="nucleotide sequence ID" value="NZ_JBHTCQ010000001.1"/>
</dbReference>
<evidence type="ECO:0000256" key="5">
    <source>
        <dbReference type="ARBA" id="ARBA00022801"/>
    </source>
</evidence>
<dbReference type="EMBL" id="JBHTCQ010000001">
    <property type="protein sequence ID" value="MFC7403916.1"/>
    <property type="molecule type" value="Genomic_DNA"/>
</dbReference>
<dbReference type="Proteomes" id="UP001596455">
    <property type="component" value="Unassembled WGS sequence"/>
</dbReference>
<dbReference type="InterPro" id="IPR020539">
    <property type="entry name" value="RNase_P_CS"/>
</dbReference>
<evidence type="ECO:0000256" key="1">
    <source>
        <dbReference type="ARBA" id="ARBA00002663"/>
    </source>
</evidence>